<gene>
    <name evidence="1" type="ORF">A2264_00360</name>
</gene>
<reference evidence="1 2" key="1">
    <citation type="journal article" date="2016" name="Nat. Commun.">
        <title>Thousands of microbial genomes shed light on interconnected biogeochemical processes in an aquifer system.</title>
        <authorList>
            <person name="Anantharaman K."/>
            <person name="Brown C.T."/>
            <person name="Hug L.A."/>
            <person name="Sharon I."/>
            <person name="Castelle C.J."/>
            <person name="Probst A.J."/>
            <person name="Thomas B.C."/>
            <person name="Singh A."/>
            <person name="Wilkins M.J."/>
            <person name="Karaoz U."/>
            <person name="Brodie E.L."/>
            <person name="Williams K.H."/>
            <person name="Hubbard S.S."/>
            <person name="Banfield J.F."/>
        </authorList>
    </citation>
    <scope>NUCLEOTIDE SEQUENCE [LARGE SCALE GENOMIC DNA]</scope>
</reference>
<dbReference type="EMBL" id="MEVT01000008">
    <property type="protein sequence ID" value="OGC63137.1"/>
    <property type="molecule type" value="Genomic_DNA"/>
</dbReference>
<sequence>MYFGKDFWMIPYYDKTGVDVRGKLKEMGFKIGRLYNDILCMVNPPAGWKAEQADREKPVIVPQAYPSTSVEWTDGYILFDQEGNPRIQATHYHSDEEDLEDEDTGWLVFV</sequence>
<comment type="caution">
    <text evidence="1">The sequence shown here is derived from an EMBL/GenBank/DDBJ whole genome shotgun (WGS) entry which is preliminary data.</text>
</comment>
<accession>A0A1F4W139</accession>
<protein>
    <submittedName>
        <fullName evidence="1">Uncharacterized protein</fullName>
    </submittedName>
</protein>
<proteinExistence type="predicted"/>
<organism evidence="1 2">
    <name type="scientific">candidate division WWE3 bacterium RIFOXYA2_FULL_46_9</name>
    <dbReference type="NCBI Taxonomy" id="1802636"/>
    <lineage>
        <taxon>Bacteria</taxon>
        <taxon>Katanobacteria</taxon>
    </lineage>
</organism>
<name>A0A1F4W139_UNCKA</name>
<evidence type="ECO:0000313" key="1">
    <source>
        <dbReference type="EMBL" id="OGC63137.1"/>
    </source>
</evidence>
<evidence type="ECO:0000313" key="2">
    <source>
        <dbReference type="Proteomes" id="UP000176614"/>
    </source>
</evidence>
<dbReference type="AlphaFoldDB" id="A0A1F4W139"/>
<dbReference type="Proteomes" id="UP000176614">
    <property type="component" value="Unassembled WGS sequence"/>
</dbReference>